<feature type="coiled-coil region" evidence="6">
    <location>
        <begin position="71"/>
        <end position="98"/>
    </location>
</feature>
<comment type="caution">
    <text evidence="8">The sequence shown here is derived from an EMBL/GenBank/DDBJ whole genome shotgun (WGS) entry which is preliminary data.</text>
</comment>
<feature type="compositionally biased region" description="Basic residues" evidence="7">
    <location>
        <begin position="814"/>
        <end position="826"/>
    </location>
</feature>
<feature type="coiled-coil region" evidence="6">
    <location>
        <begin position="148"/>
        <end position="196"/>
    </location>
</feature>
<proteinExistence type="inferred from homology"/>
<evidence type="ECO:0000256" key="5">
    <source>
        <dbReference type="RuleBase" id="RU364012"/>
    </source>
</evidence>
<dbReference type="STRING" id="3476.A0A2P5DKZ9"/>
<dbReference type="Proteomes" id="UP000237105">
    <property type="component" value="Unassembled WGS sequence"/>
</dbReference>
<evidence type="ECO:0000256" key="3">
    <source>
        <dbReference type="ARBA" id="ARBA00022782"/>
    </source>
</evidence>
<evidence type="ECO:0000313" key="9">
    <source>
        <dbReference type="Proteomes" id="UP000237105"/>
    </source>
</evidence>
<evidence type="ECO:0000256" key="4">
    <source>
        <dbReference type="ARBA" id="ARBA00023089"/>
    </source>
</evidence>
<dbReference type="Gene3D" id="1.10.287.2610">
    <property type="match status" value="1"/>
</dbReference>
<evidence type="ECO:0000256" key="1">
    <source>
        <dbReference type="ARBA" id="ARBA00008956"/>
    </source>
</evidence>
<evidence type="ECO:0000256" key="2">
    <source>
        <dbReference type="ARBA" id="ARBA00022473"/>
    </source>
</evidence>
<evidence type="ECO:0000313" key="8">
    <source>
        <dbReference type="EMBL" id="PON73977.1"/>
    </source>
</evidence>
<dbReference type="PANTHER" id="PTHR31791">
    <property type="entry name" value="FRIGIDA-LIKE PROTEIN 3-RELATED"/>
    <property type="match status" value="1"/>
</dbReference>
<keyword evidence="2 5" id="KW-0217">Developmental protein</keyword>
<keyword evidence="3 5" id="KW-0221">Differentiation</keyword>
<keyword evidence="6" id="KW-0175">Coiled coil</keyword>
<dbReference type="Pfam" id="PF07899">
    <property type="entry name" value="Frigida"/>
    <property type="match status" value="2"/>
</dbReference>
<sequence>MERLGGPLRVDPEIDRNWAGATHRARIGLDFQREGVGGQRRLIGVKEREFDHIECCIKEGEERFEYVESCIKEGEEKLEVLEKRVKQKSDEAESKVKEVDSIWRTLRGYKDAIELKDRQFNGIRRSLEERKKEIELREEQLRVCRSSINDCDREIKVKEKELNSIQNSIAECSNELESKERRLDFLKKDVELKEKNLVWLCKMVDQCAQKFEVKEREFEAFLGKLELREKFCESKFGELGVLEKKVNDWLIEVESRKKNLVVLQNLVKERYEEVEKKEIEFEKRIGEFKLSENELALSQKLTELRAKEKTIILHSQVKIEQSEDTHINNAIVPLTTNNQYFIPMEGKDLQLLLNGHLKRHDLLCSEISSVLQASLDAAKLVLDAMQGFYPSNSSTEAAETFESCILLLEQLMQASPQISSQVRDEALKLAVDWKAKMIVANENFLELLGFLQFLASYRLASAFDPNELHILFDIVGQHRQASELRQFLYPPDKTPVKIERVEDSLDKVVASSSNLQLSTLQNNILAHLQTSADPAKFVLDFIQGSISEYWKRGVVGFEASVMISYISVFEQLFRISPQLQPLVKEEAKKLAVEWKAKMRTNTEYSLEVLGFLQFLATYGLISSFNENEILKFLETISQQKQALELCCNLGFAEKINVAFSASVLVVNKKKVIDAVRLICSFKLTDKFSLVPLLTKYVEDLRDFTQKSCKGKNSIEEKEKVTDEEITALRTVIQCIKDYNLESKFPSVPISKRINLLEHIKKQRRCSAESVRPKIEWRQKPLPPRLNRSRIRSLRSQPRVNSSTGSHGRNDIIARHHSPPHGRHKFPRTSTSTVRPRGSSVFIPIVPSGPSPLEFSPNLHEAAMGFAGDPRQFGLTATSDNILSPNVGVDPILRTPKYEINNSYAYCPPMSKDPTFE</sequence>
<keyword evidence="9" id="KW-1185">Reference proteome</keyword>
<evidence type="ECO:0000256" key="6">
    <source>
        <dbReference type="SAM" id="Coils"/>
    </source>
</evidence>
<dbReference type="AlphaFoldDB" id="A0A2P5DKZ9"/>
<reference evidence="9" key="1">
    <citation type="submission" date="2016-06" db="EMBL/GenBank/DDBJ databases">
        <title>Parallel loss of symbiosis genes in relatives of nitrogen-fixing non-legume Parasponia.</title>
        <authorList>
            <person name="Van Velzen R."/>
            <person name="Holmer R."/>
            <person name="Bu F."/>
            <person name="Rutten L."/>
            <person name="Van Zeijl A."/>
            <person name="Liu W."/>
            <person name="Santuari L."/>
            <person name="Cao Q."/>
            <person name="Sharma T."/>
            <person name="Shen D."/>
            <person name="Roswanjaya Y."/>
            <person name="Wardhani T."/>
            <person name="Kalhor M.S."/>
            <person name="Jansen J."/>
            <person name="Van den Hoogen J."/>
            <person name="Gungor B."/>
            <person name="Hartog M."/>
            <person name="Hontelez J."/>
            <person name="Verver J."/>
            <person name="Yang W.-C."/>
            <person name="Schijlen E."/>
            <person name="Repin R."/>
            <person name="Schilthuizen M."/>
            <person name="Schranz E."/>
            <person name="Heidstra R."/>
            <person name="Miyata K."/>
            <person name="Fedorova E."/>
            <person name="Kohlen W."/>
            <person name="Bisseling T."/>
            <person name="Smit S."/>
            <person name="Geurts R."/>
        </authorList>
    </citation>
    <scope>NUCLEOTIDE SEQUENCE [LARGE SCALE GENOMIC DNA]</scope>
    <source>
        <strain evidence="9">cv. WU1-14</strain>
    </source>
</reference>
<feature type="region of interest" description="Disordered" evidence="7">
    <location>
        <begin position="776"/>
        <end position="835"/>
    </location>
</feature>
<dbReference type="GO" id="GO:0009908">
    <property type="term" value="P:flower development"/>
    <property type="evidence" value="ECO:0007669"/>
    <property type="project" value="UniProtKB-KW"/>
</dbReference>
<accession>A0A2P5DKZ9</accession>
<protein>
    <recommendedName>
        <fullName evidence="5">FRIGIDA-like protein</fullName>
    </recommendedName>
</protein>
<dbReference type="EMBL" id="JXTB01000031">
    <property type="protein sequence ID" value="PON73977.1"/>
    <property type="molecule type" value="Genomic_DNA"/>
</dbReference>
<comment type="similarity">
    <text evidence="1 5">Belongs to the Frigida family.</text>
</comment>
<evidence type="ECO:0000256" key="7">
    <source>
        <dbReference type="SAM" id="MobiDB-lite"/>
    </source>
</evidence>
<feature type="compositionally biased region" description="Polar residues" evidence="7">
    <location>
        <begin position="797"/>
        <end position="806"/>
    </location>
</feature>
<name>A0A2P5DKZ9_PARAD</name>
<keyword evidence="4 5" id="KW-0287">Flowering</keyword>
<dbReference type="PANTHER" id="PTHR31791:SF37">
    <property type="entry name" value="A_TM021B04.7 PROTEIN"/>
    <property type="match status" value="1"/>
</dbReference>
<gene>
    <name evidence="8" type="ORF">PanWU01x14_055270</name>
</gene>
<dbReference type="GO" id="GO:0030154">
    <property type="term" value="P:cell differentiation"/>
    <property type="evidence" value="ECO:0007669"/>
    <property type="project" value="UniProtKB-KW"/>
</dbReference>
<dbReference type="InterPro" id="IPR012474">
    <property type="entry name" value="Frigida"/>
</dbReference>
<dbReference type="OrthoDB" id="1194450at2759"/>
<organism evidence="8 9">
    <name type="scientific">Parasponia andersonii</name>
    <name type="common">Sponia andersonii</name>
    <dbReference type="NCBI Taxonomy" id="3476"/>
    <lineage>
        <taxon>Eukaryota</taxon>
        <taxon>Viridiplantae</taxon>
        <taxon>Streptophyta</taxon>
        <taxon>Embryophyta</taxon>
        <taxon>Tracheophyta</taxon>
        <taxon>Spermatophyta</taxon>
        <taxon>Magnoliopsida</taxon>
        <taxon>eudicotyledons</taxon>
        <taxon>Gunneridae</taxon>
        <taxon>Pentapetalae</taxon>
        <taxon>rosids</taxon>
        <taxon>fabids</taxon>
        <taxon>Rosales</taxon>
        <taxon>Cannabaceae</taxon>
        <taxon>Parasponia</taxon>
    </lineage>
</organism>